<feature type="compositionally biased region" description="Basic and acidic residues" evidence="1">
    <location>
        <begin position="267"/>
        <end position="279"/>
    </location>
</feature>
<protein>
    <submittedName>
        <fullName evidence="2">Uncharacterized protein</fullName>
    </submittedName>
</protein>
<dbReference type="AlphaFoldDB" id="A0A3P3YGD4"/>
<feature type="compositionally biased region" description="Polar residues" evidence="1">
    <location>
        <begin position="187"/>
        <end position="220"/>
    </location>
</feature>
<dbReference type="Proteomes" id="UP000290189">
    <property type="component" value="Unassembled WGS sequence"/>
</dbReference>
<keyword evidence="2" id="KW-0496">Mitochondrion</keyword>
<proteinExistence type="predicted"/>
<dbReference type="EMBL" id="OVEO01000011">
    <property type="protein sequence ID" value="SPQ99246.1"/>
    <property type="molecule type" value="Genomic_DNA"/>
</dbReference>
<dbReference type="InterPro" id="IPR011993">
    <property type="entry name" value="PH-like_dom_sf"/>
</dbReference>
<feature type="region of interest" description="Disordered" evidence="1">
    <location>
        <begin position="1"/>
        <end position="47"/>
    </location>
</feature>
<name>A0A3P3YGD4_PLABS</name>
<evidence type="ECO:0000256" key="1">
    <source>
        <dbReference type="SAM" id="MobiDB-lite"/>
    </source>
</evidence>
<organism evidence="2 3">
    <name type="scientific">Plasmodiophora brassicae</name>
    <name type="common">Clubroot disease agent</name>
    <dbReference type="NCBI Taxonomy" id="37360"/>
    <lineage>
        <taxon>Eukaryota</taxon>
        <taxon>Sar</taxon>
        <taxon>Rhizaria</taxon>
        <taxon>Endomyxa</taxon>
        <taxon>Phytomyxea</taxon>
        <taxon>Plasmodiophorida</taxon>
        <taxon>Plasmodiophoridae</taxon>
        <taxon>Plasmodiophora</taxon>
    </lineage>
</organism>
<feature type="compositionally biased region" description="Low complexity" evidence="1">
    <location>
        <begin position="283"/>
        <end position="297"/>
    </location>
</feature>
<evidence type="ECO:0000313" key="2">
    <source>
        <dbReference type="EMBL" id="SPQ99246.1"/>
    </source>
</evidence>
<feature type="region of interest" description="Disordered" evidence="1">
    <location>
        <begin position="376"/>
        <end position="420"/>
    </location>
</feature>
<sequence length="591" mass="64746">MDLSTSRRDPAVSQYGPRPPPYPHPSTIRPKIDVNLPTTGASSTTPVPRGEVLQMQTHLDSFLRAIRQHVVPVSPSATDSDVVSNWNGQRYNIVPPEHQSPADDGEMSDIALSPDGANASSSMRSTVGVFTKAFETGNFHEVDAITRERFEVKSDFGRAQSLRHSGSGRAASQSLKLYRNEAPRSASLRSTASGRQSALGSIKSLSTMRTVITNPSTPARSTPARGPPSRLLSSRRTQLTASSAPPSRVVSSKEVPRHTAAPMETSPTKEQHATRKEYPEPAPANDSGASPASAAAGRCGAGLTVDIDDDSMAGSGSWHPTSVLQPMPSVSLIKRQNARRFTSARMTYEPEPLPGMVSPQEISRHQQRLMRDDFTYGSFRSTPTKSRKSSLAASTASTETKNNASTSTPRRRRRSDAPLETAFRVIKHGRRGKPKPKTLTVDLELGVITWGTGSILINDVKQIRRGRQTKVLSRAPAAGAYEGLFASLVTKNRTVDLELRSRKERNHVVSQLQRLISNYVSAEGRRLTWNRYENTSLPSYRIGDVDDDDDDWRALTAPHRSNLSLQGVGEKVARLMCLRRQVSDSWTAEHF</sequence>
<evidence type="ECO:0000313" key="3">
    <source>
        <dbReference type="Proteomes" id="UP000290189"/>
    </source>
</evidence>
<feature type="compositionally biased region" description="Low complexity" evidence="1">
    <location>
        <begin position="223"/>
        <end position="252"/>
    </location>
</feature>
<geneLocation type="mitochondrion" evidence="2"/>
<accession>A0A3P3YGD4</accession>
<gene>
    <name evidence="2" type="ORF">PLBR_LOCUS6461</name>
</gene>
<feature type="region of interest" description="Disordered" evidence="1">
    <location>
        <begin position="181"/>
        <end position="297"/>
    </location>
</feature>
<feature type="compositionally biased region" description="Low complexity" evidence="1">
    <location>
        <begin position="389"/>
        <end position="401"/>
    </location>
</feature>
<feature type="compositionally biased region" description="Polar residues" evidence="1">
    <location>
        <begin position="36"/>
        <end position="46"/>
    </location>
</feature>
<reference evidence="2 3" key="1">
    <citation type="submission" date="2018-03" db="EMBL/GenBank/DDBJ databases">
        <authorList>
            <person name="Fogelqvist J."/>
        </authorList>
    </citation>
    <scope>NUCLEOTIDE SEQUENCE [LARGE SCALE GENOMIC DNA]</scope>
</reference>
<feature type="compositionally biased region" description="Basic and acidic residues" evidence="1">
    <location>
        <begin position="1"/>
        <end position="10"/>
    </location>
</feature>
<dbReference type="Gene3D" id="2.30.29.30">
    <property type="entry name" value="Pleckstrin-homology domain (PH domain)/Phosphotyrosine-binding domain (PTB)"/>
    <property type="match status" value="1"/>
</dbReference>